<reference evidence="2" key="1">
    <citation type="journal article" date="2014" name="Int. J. Syst. Evol. Microbiol.">
        <title>Complete genome sequence of Corynebacterium casei LMG S-19264T (=DSM 44701T), isolated from a smear-ripened cheese.</title>
        <authorList>
            <consortium name="US DOE Joint Genome Institute (JGI-PGF)"/>
            <person name="Walter F."/>
            <person name="Albersmeier A."/>
            <person name="Kalinowski J."/>
            <person name="Ruckert C."/>
        </authorList>
    </citation>
    <scope>NUCLEOTIDE SEQUENCE</scope>
    <source>
        <strain evidence="2">JCM 4059</strain>
    </source>
</reference>
<evidence type="ECO:0000313" key="2">
    <source>
        <dbReference type="EMBL" id="GHF42516.1"/>
    </source>
</evidence>
<feature type="transmembrane region" description="Helical" evidence="1">
    <location>
        <begin position="112"/>
        <end position="133"/>
    </location>
</feature>
<organism evidence="2 3">
    <name type="scientific">Streptomyces mashuensis</name>
    <dbReference type="NCBI Taxonomy" id="33904"/>
    <lineage>
        <taxon>Bacteria</taxon>
        <taxon>Bacillati</taxon>
        <taxon>Actinomycetota</taxon>
        <taxon>Actinomycetes</taxon>
        <taxon>Kitasatosporales</taxon>
        <taxon>Streptomycetaceae</taxon>
        <taxon>Streptomyces</taxon>
    </lineage>
</organism>
<gene>
    <name evidence="2" type="ORF">GCM10010218_24590</name>
</gene>
<keyword evidence="1" id="KW-0472">Membrane</keyword>
<dbReference type="InterPro" id="IPR036259">
    <property type="entry name" value="MFS_trans_sf"/>
</dbReference>
<comment type="caution">
    <text evidence="2">The sequence shown here is derived from an EMBL/GenBank/DDBJ whole genome shotgun (WGS) entry which is preliminary data.</text>
</comment>
<feature type="transmembrane region" description="Helical" evidence="1">
    <location>
        <begin position="80"/>
        <end position="100"/>
    </location>
</feature>
<name>A0A919B2E5_9ACTN</name>
<reference evidence="2" key="2">
    <citation type="submission" date="2020-09" db="EMBL/GenBank/DDBJ databases">
        <authorList>
            <person name="Sun Q."/>
            <person name="Ohkuma M."/>
        </authorList>
    </citation>
    <scope>NUCLEOTIDE SEQUENCE</scope>
    <source>
        <strain evidence="2">JCM 4059</strain>
    </source>
</reference>
<evidence type="ECO:0000313" key="3">
    <source>
        <dbReference type="Proteomes" id="UP000638313"/>
    </source>
</evidence>
<dbReference type="Proteomes" id="UP000638313">
    <property type="component" value="Unassembled WGS sequence"/>
</dbReference>
<sequence>MTLFPRETTTVRIPKVPKQRRGRHQTPVVVVVPEQLTWGQRLTAAIGRAAWKRRRAFVPTAVAVAALVAAAVAHAQAPGLWLPLAALAMAGPGWLVWATLRRPTPHRRVRTWRVALAAAVLTAGGWAAASVAFGPLTNPLPWLWLLLLLAAHVARHLRRATRTADLPANETEYPTEKESAR</sequence>
<evidence type="ECO:0000256" key="1">
    <source>
        <dbReference type="SAM" id="Phobius"/>
    </source>
</evidence>
<dbReference type="AlphaFoldDB" id="A0A919B2E5"/>
<keyword evidence="1" id="KW-1133">Transmembrane helix</keyword>
<keyword evidence="1" id="KW-0812">Transmembrane</keyword>
<dbReference type="RefSeq" id="WP_190129569.1">
    <property type="nucleotide sequence ID" value="NZ_BNBD01000004.1"/>
</dbReference>
<dbReference type="SUPFAM" id="SSF103473">
    <property type="entry name" value="MFS general substrate transporter"/>
    <property type="match status" value="1"/>
</dbReference>
<feature type="transmembrane region" description="Helical" evidence="1">
    <location>
        <begin position="56"/>
        <end position="74"/>
    </location>
</feature>
<dbReference type="EMBL" id="BNBD01000004">
    <property type="protein sequence ID" value="GHF42516.1"/>
    <property type="molecule type" value="Genomic_DNA"/>
</dbReference>
<accession>A0A919B2E5</accession>
<keyword evidence="3" id="KW-1185">Reference proteome</keyword>
<protein>
    <submittedName>
        <fullName evidence="2">Uncharacterized protein</fullName>
    </submittedName>
</protein>
<proteinExistence type="predicted"/>
<feature type="transmembrane region" description="Helical" evidence="1">
    <location>
        <begin position="139"/>
        <end position="157"/>
    </location>
</feature>